<evidence type="ECO:0000256" key="1">
    <source>
        <dbReference type="ARBA" id="ARBA00008455"/>
    </source>
</evidence>
<evidence type="ECO:0000313" key="4">
    <source>
        <dbReference type="EMBL" id="CAF1179711.1"/>
    </source>
</evidence>
<dbReference type="Pfam" id="PF00112">
    <property type="entry name" value="Peptidase_C1"/>
    <property type="match status" value="1"/>
</dbReference>
<feature type="compositionally biased region" description="Acidic residues" evidence="2">
    <location>
        <begin position="318"/>
        <end position="336"/>
    </location>
</feature>
<dbReference type="InterPro" id="IPR025660">
    <property type="entry name" value="Pept_his_AS"/>
</dbReference>
<dbReference type="Gene3D" id="3.90.70.10">
    <property type="entry name" value="Cysteine proteinases"/>
    <property type="match status" value="1"/>
</dbReference>
<dbReference type="InterPro" id="IPR013128">
    <property type="entry name" value="Peptidase_C1A"/>
</dbReference>
<comment type="similarity">
    <text evidence="1">Belongs to the peptidase C1 family.</text>
</comment>
<protein>
    <recommendedName>
        <fullName evidence="3">Peptidase C1A papain C-terminal domain-containing protein</fullName>
    </recommendedName>
</protein>
<dbReference type="EMBL" id="CAJNOH010001130">
    <property type="protein sequence ID" value="CAF1179711.1"/>
    <property type="molecule type" value="Genomic_DNA"/>
</dbReference>
<dbReference type="EMBL" id="CAJNOL010001935">
    <property type="protein sequence ID" value="CAF1439825.1"/>
    <property type="molecule type" value="Genomic_DNA"/>
</dbReference>
<dbReference type="PANTHER" id="PTHR12411">
    <property type="entry name" value="CYSTEINE PROTEASE FAMILY C1-RELATED"/>
    <property type="match status" value="1"/>
</dbReference>
<keyword evidence="7" id="KW-1185">Reference proteome</keyword>
<evidence type="ECO:0000313" key="6">
    <source>
        <dbReference type="Proteomes" id="UP000663854"/>
    </source>
</evidence>
<comment type="caution">
    <text evidence="4">The sequence shown here is derived from an EMBL/GenBank/DDBJ whole genome shotgun (WGS) entry which is preliminary data.</text>
</comment>
<gene>
    <name evidence="5" type="ORF">JXQ802_LOCUS36931</name>
    <name evidence="4" type="ORF">PYM288_LOCUS23736</name>
</gene>
<accession>A0A814UNL0</accession>
<evidence type="ECO:0000259" key="3">
    <source>
        <dbReference type="SMART" id="SM00645"/>
    </source>
</evidence>
<organism evidence="4 6">
    <name type="scientific">Rotaria sordida</name>
    <dbReference type="NCBI Taxonomy" id="392033"/>
    <lineage>
        <taxon>Eukaryota</taxon>
        <taxon>Metazoa</taxon>
        <taxon>Spiralia</taxon>
        <taxon>Gnathifera</taxon>
        <taxon>Rotifera</taxon>
        <taxon>Eurotatoria</taxon>
        <taxon>Bdelloidea</taxon>
        <taxon>Philodinida</taxon>
        <taxon>Philodinidae</taxon>
        <taxon>Rotaria</taxon>
    </lineage>
</organism>
<dbReference type="PROSITE" id="PS00639">
    <property type="entry name" value="THIOL_PROTEASE_HIS"/>
    <property type="match status" value="1"/>
</dbReference>
<dbReference type="GO" id="GO:0008234">
    <property type="term" value="F:cysteine-type peptidase activity"/>
    <property type="evidence" value="ECO:0007669"/>
    <property type="project" value="InterPro"/>
</dbReference>
<dbReference type="InterPro" id="IPR038765">
    <property type="entry name" value="Papain-like_cys_pep_sf"/>
</dbReference>
<sequence length="370" mass="42044">MPLRTYLYNRLSAQKFRLNGILPSVSLPSKENLRQFFSDHILFNDDQLPPKVDLRSDMTPVEDQSRIGSCTANSLAGTQINDIHFSVLVTCLIIGAYEYLMKKTTGSYVDVSRLFIYYNGRFKKDPNTPITDKGCSMTKAIEALEEYGTCFESVWPYNILSVNVKPSDESFEQAKNYQITEALKININLSEMKACLAQGFPFAFGLRLYKSFDKAATTGVVPMPNDTEQGRTEHGRHAMLAVGYSDQSRAFIVRNSWGEKWGDKGYCYIPYDYLTNPDLCFDAWTIRQVEKDDLGHDYWDHDDSIDYQMKALDVDDNDDDHEIQEIDEDDESDGSESESRGRGHGRGRGRDRGRGRGRRHKGEGGSDSDD</sequence>
<name>A0A814UNL0_9BILA</name>
<evidence type="ECO:0000313" key="5">
    <source>
        <dbReference type="EMBL" id="CAF1439825.1"/>
    </source>
</evidence>
<dbReference type="Proteomes" id="UP000663854">
    <property type="component" value="Unassembled WGS sequence"/>
</dbReference>
<evidence type="ECO:0000313" key="7">
    <source>
        <dbReference type="Proteomes" id="UP000663870"/>
    </source>
</evidence>
<dbReference type="SMART" id="SM00645">
    <property type="entry name" value="Pept_C1"/>
    <property type="match status" value="1"/>
</dbReference>
<dbReference type="GO" id="GO:0006508">
    <property type="term" value="P:proteolysis"/>
    <property type="evidence" value="ECO:0007669"/>
    <property type="project" value="InterPro"/>
</dbReference>
<dbReference type="CDD" id="cd02619">
    <property type="entry name" value="Peptidase_C1"/>
    <property type="match status" value="1"/>
</dbReference>
<feature type="region of interest" description="Disordered" evidence="2">
    <location>
        <begin position="318"/>
        <end position="370"/>
    </location>
</feature>
<reference evidence="4" key="1">
    <citation type="submission" date="2021-02" db="EMBL/GenBank/DDBJ databases">
        <authorList>
            <person name="Nowell W R."/>
        </authorList>
    </citation>
    <scope>NUCLEOTIDE SEQUENCE</scope>
</reference>
<evidence type="ECO:0000256" key="2">
    <source>
        <dbReference type="SAM" id="MobiDB-lite"/>
    </source>
</evidence>
<dbReference type="SUPFAM" id="SSF54001">
    <property type="entry name" value="Cysteine proteinases"/>
    <property type="match status" value="1"/>
</dbReference>
<dbReference type="InterPro" id="IPR000668">
    <property type="entry name" value="Peptidase_C1A_C"/>
</dbReference>
<proteinExistence type="inferred from homology"/>
<feature type="domain" description="Peptidase C1A papain C-terminal" evidence="3">
    <location>
        <begin position="48"/>
        <end position="275"/>
    </location>
</feature>
<dbReference type="AlphaFoldDB" id="A0A814UNL0"/>
<dbReference type="Proteomes" id="UP000663870">
    <property type="component" value="Unassembled WGS sequence"/>
</dbReference>